<feature type="transmembrane region" description="Helical" evidence="1">
    <location>
        <begin position="218"/>
        <end position="241"/>
    </location>
</feature>
<feature type="transmembrane region" description="Helical" evidence="1">
    <location>
        <begin position="185"/>
        <end position="206"/>
    </location>
</feature>
<comment type="caution">
    <text evidence="2">The sequence shown here is derived from an EMBL/GenBank/DDBJ whole genome shotgun (WGS) entry which is preliminary data.</text>
</comment>
<keyword evidence="1" id="KW-0812">Transmembrane</keyword>
<feature type="transmembrane region" description="Helical" evidence="1">
    <location>
        <begin position="518"/>
        <end position="536"/>
    </location>
</feature>
<keyword evidence="3" id="KW-1185">Reference proteome</keyword>
<feature type="transmembrane region" description="Helical" evidence="1">
    <location>
        <begin position="16"/>
        <end position="35"/>
    </location>
</feature>
<feature type="transmembrane region" description="Helical" evidence="1">
    <location>
        <begin position="543"/>
        <end position="562"/>
    </location>
</feature>
<reference evidence="2 3" key="1">
    <citation type="submission" date="2019-07" db="EMBL/GenBank/DDBJ databases">
        <title>Whole genome shotgun sequence of Cellulomonas xylanilytica NBRC 101102.</title>
        <authorList>
            <person name="Hosoyama A."/>
            <person name="Uohara A."/>
            <person name="Ohji S."/>
            <person name="Ichikawa N."/>
        </authorList>
    </citation>
    <scope>NUCLEOTIDE SEQUENCE [LARGE SCALE GENOMIC DNA]</scope>
    <source>
        <strain evidence="2 3">NBRC 101102</strain>
    </source>
</reference>
<gene>
    <name evidence="2" type="ORF">CXY01_12160</name>
</gene>
<feature type="transmembrane region" description="Helical" evidence="1">
    <location>
        <begin position="404"/>
        <end position="423"/>
    </location>
</feature>
<feature type="transmembrane region" description="Helical" evidence="1">
    <location>
        <begin position="333"/>
        <end position="354"/>
    </location>
</feature>
<dbReference type="RefSeq" id="WP_146926222.1">
    <property type="nucleotide sequence ID" value="NZ_BJUB01000003.1"/>
</dbReference>
<keyword evidence="1" id="KW-1133">Transmembrane helix</keyword>
<dbReference type="EMBL" id="BJUB01000003">
    <property type="protein sequence ID" value="GEK20696.1"/>
    <property type="molecule type" value="Genomic_DNA"/>
</dbReference>
<feature type="transmembrane region" description="Helical" evidence="1">
    <location>
        <begin position="248"/>
        <end position="268"/>
    </location>
</feature>
<evidence type="ECO:0000313" key="3">
    <source>
        <dbReference type="Proteomes" id="UP000321118"/>
    </source>
</evidence>
<feature type="transmembrane region" description="Helical" evidence="1">
    <location>
        <begin position="146"/>
        <end position="164"/>
    </location>
</feature>
<feature type="transmembrane region" description="Helical" evidence="1">
    <location>
        <begin position="86"/>
        <end position="104"/>
    </location>
</feature>
<proteinExistence type="predicted"/>
<keyword evidence="1" id="KW-0472">Membrane</keyword>
<name>A0A510V1M4_9CELL</name>
<protein>
    <submittedName>
        <fullName evidence="2">Uncharacterized protein</fullName>
    </submittedName>
</protein>
<evidence type="ECO:0000313" key="2">
    <source>
        <dbReference type="EMBL" id="GEK20696.1"/>
    </source>
</evidence>
<accession>A0A510V1M4</accession>
<feature type="transmembrane region" description="Helical" evidence="1">
    <location>
        <begin position="447"/>
        <end position="468"/>
    </location>
</feature>
<dbReference type="AlphaFoldDB" id="A0A510V1M4"/>
<feature type="transmembrane region" description="Helical" evidence="1">
    <location>
        <begin position="374"/>
        <end position="392"/>
    </location>
</feature>
<sequence>MDPARQLIDLRRRPEALVAAVGVVVLALTYAMVVWNNVLESRSSAGYGWPEDQVVLVTVRWTLTVVLWCSVVWVASRRQARLGHPWRVPAIALGVIALWVVTSWRSDYQQGLLAIAVPWPGPVPGVVSLVLPENDLLSSWAVRPGIVTPFLLAVAVTVVARAAARRATADGRPDPSVPSSAATRTALVVLAPLTVAAVVTATSLLWSRSRREGTSDLVLSMLVDPGARLAVAITAALLLGGTGRVGRVLTGLVTVVAVGPLVLTWWAGAPGEKLAGAALGALAVCLAAAVHPVSTALSRTDRVEPGSAPIDAQPVRGRQVGPAHTAPDLVQPVVGLVLALVVAAFAMLAAEPVLRAAAGDHADSVTRGMVWDEGSGWAWSIGVCLLLTWSATRGLARRGSRFTAAPLVLALAIVVNDALVWHTNELDVRTPLSTAIDPGRYYGSPSWAFTAAAPFVVGALLVVAWWLGRRVAPVAPPPRSALVPAAIVVALPALAAAALVVAVLAVNAGDVITDAQRGQLLTLALMALLVLGFPLLASGGGRAGVVATLAGVLAIPGIMTIPLSSAPLAALAVTGSSLSLVPLARAIARARSRRATTTREIAPVPDRAPAAR</sequence>
<feature type="transmembrane region" description="Helical" evidence="1">
    <location>
        <begin position="480"/>
        <end position="506"/>
    </location>
</feature>
<feature type="transmembrane region" description="Helical" evidence="1">
    <location>
        <begin position="568"/>
        <end position="588"/>
    </location>
</feature>
<feature type="transmembrane region" description="Helical" evidence="1">
    <location>
        <begin position="274"/>
        <end position="293"/>
    </location>
</feature>
<evidence type="ECO:0000256" key="1">
    <source>
        <dbReference type="SAM" id="Phobius"/>
    </source>
</evidence>
<dbReference type="Proteomes" id="UP000321118">
    <property type="component" value="Unassembled WGS sequence"/>
</dbReference>
<feature type="transmembrane region" description="Helical" evidence="1">
    <location>
        <begin position="55"/>
        <end position="74"/>
    </location>
</feature>
<organism evidence="2 3">
    <name type="scientific">Cellulomonas xylanilytica</name>
    <dbReference type="NCBI Taxonomy" id="233583"/>
    <lineage>
        <taxon>Bacteria</taxon>
        <taxon>Bacillati</taxon>
        <taxon>Actinomycetota</taxon>
        <taxon>Actinomycetes</taxon>
        <taxon>Micrococcales</taxon>
        <taxon>Cellulomonadaceae</taxon>
        <taxon>Cellulomonas</taxon>
    </lineage>
</organism>